<dbReference type="EMBL" id="QUQO01000001">
    <property type="protein sequence ID" value="RFB05643.1"/>
    <property type="molecule type" value="Genomic_DNA"/>
</dbReference>
<dbReference type="AlphaFoldDB" id="A0A371RJL8"/>
<organism evidence="1 2">
    <name type="scientific">Parvularcula marina</name>
    <dbReference type="NCBI Taxonomy" id="2292771"/>
    <lineage>
        <taxon>Bacteria</taxon>
        <taxon>Pseudomonadati</taxon>
        <taxon>Pseudomonadota</taxon>
        <taxon>Alphaproteobacteria</taxon>
        <taxon>Parvularculales</taxon>
        <taxon>Parvularculaceae</taxon>
        <taxon>Parvularcula</taxon>
    </lineage>
</organism>
<evidence type="ECO:0000313" key="2">
    <source>
        <dbReference type="Proteomes" id="UP000264589"/>
    </source>
</evidence>
<keyword evidence="2" id="KW-1185">Reference proteome</keyword>
<name>A0A371RJL8_9PROT</name>
<sequence length="75" mass="7761">MAHPPPIGPAFSRLDGAISSLEQALDAIGPLRAGEHPGLAAQFNQLEQGLDRIIGDLTAALGQDASKDSQKKEAS</sequence>
<proteinExistence type="predicted"/>
<dbReference type="Proteomes" id="UP000264589">
    <property type="component" value="Unassembled WGS sequence"/>
</dbReference>
<reference evidence="1 2" key="1">
    <citation type="submission" date="2018-08" db="EMBL/GenBank/DDBJ databases">
        <title>Parvularcula sp. SM1705, isolated from surface water of the South Sea China.</title>
        <authorList>
            <person name="Sun L."/>
        </authorList>
    </citation>
    <scope>NUCLEOTIDE SEQUENCE [LARGE SCALE GENOMIC DNA]</scope>
    <source>
        <strain evidence="1 2">SM1705</strain>
    </source>
</reference>
<accession>A0A371RJL8</accession>
<protein>
    <submittedName>
        <fullName evidence="1">Uncharacterized protein</fullName>
    </submittedName>
</protein>
<dbReference type="InParanoid" id="A0A371RJL8"/>
<comment type="caution">
    <text evidence="1">The sequence shown here is derived from an EMBL/GenBank/DDBJ whole genome shotgun (WGS) entry which is preliminary data.</text>
</comment>
<evidence type="ECO:0000313" key="1">
    <source>
        <dbReference type="EMBL" id="RFB05643.1"/>
    </source>
</evidence>
<dbReference type="RefSeq" id="WP_116392276.1">
    <property type="nucleotide sequence ID" value="NZ_CAXQPM010000025.1"/>
</dbReference>
<gene>
    <name evidence="1" type="ORF">DX908_10415</name>
</gene>